<evidence type="ECO:0000313" key="8">
    <source>
        <dbReference type="EMBL" id="MFC0581257.1"/>
    </source>
</evidence>
<feature type="domain" description="HTH luxR-type" evidence="6">
    <location>
        <begin position="150"/>
        <end position="215"/>
    </location>
</feature>
<dbReference type="InterPro" id="IPR039420">
    <property type="entry name" value="WalR-like"/>
</dbReference>
<protein>
    <submittedName>
        <fullName evidence="8">Response regulator</fullName>
    </submittedName>
</protein>
<accession>A0ABV6PA60</accession>
<keyword evidence="4" id="KW-0804">Transcription</keyword>
<evidence type="ECO:0000256" key="5">
    <source>
        <dbReference type="PROSITE-ProRule" id="PRU00169"/>
    </source>
</evidence>
<evidence type="ECO:0000256" key="2">
    <source>
        <dbReference type="ARBA" id="ARBA00023015"/>
    </source>
</evidence>
<evidence type="ECO:0000256" key="1">
    <source>
        <dbReference type="ARBA" id="ARBA00022553"/>
    </source>
</evidence>
<feature type="domain" description="Response regulatory" evidence="7">
    <location>
        <begin position="4"/>
        <end position="125"/>
    </location>
</feature>
<dbReference type="InterPro" id="IPR058245">
    <property type="entry name" value="NreC/VraR/RcsB-like_REC"/>
</dbReference>
<name>A0ABV6PA60_9MICC</name>
<dbReference type="Pfam" id="PF00072">
    <property type="entry name" value="Response_reg"/>
    <property type="match status" value="1"/>
</dbReference>
<dbReference type="CDD" id="cd17535">
    <property type="entry name" value="REC_NarL-like"/>
    <property type="match status" value="1"/>
</dbReference>
<dbReference type="EMBL" id="JBHLUB010000002">
    <property type="protein sequence ID" value="MFC0581257.1"/>
    <property type="molecule type" value="Genomic_DNA"/>
</dbReference>
<evidence type="ECO:0000259" key="6">
    <source>
        <dbReference type="PROSITE" id="PS50043"/>
    </source>
</evidence>
<dbReference type="Proteomes" id="UP001589862">
    <property type="component" value="Unassembled WGS sequence"/>
</dbReference>
<dbReference type="PANTHER" id="PTHR43214:SF24">
    <property type="entry name" value="TRANSCRIPTIONAL REGULATORY PROTEIN NARL-RELATED"/>
    <property type="match status" value="1"/>
</dbReference>
<dbReference type="InterPro" id="IPR016032">
    <property type="entry name" value="Sig_transdc_resp-reg_C-effctor"/>
</dbReference>
<evidence type="ECO:0000313" key="9">
    <source>
        <dbReference type="Proteomes" id="UP001589862"/>
    </source>
</evidence>
<evidence type="ECO:0000256" key="3">
    <source>
        <dbReference type="ARBA" id="ARBA00023125"/>
    </source>
</evidence>
<reference evidence="8 9" key="1">
    <citation type="submission" date="2024-09" db="EMBL/GenBank/DDBJ databases">
        <authorList>
            <person name="Sun Q."/>
            <person name="Mori K."/>
        </authorList>
    </citation>
    <scope>NUCLEOTIDE SEQUENCE [LARGE SCALE GENOMIC DNA]</scope>
    <source>
        <strain evidence="8 9">NCAIM B.02604</strain>
    </source>
</reference>
<dbReference type="PRINTS" id="PR00038">
    <property type="entry name" value="HTHLUXR"/>
</dbReference>
<feature type="modified residue" description="4-aspartylphosphate" evidence="5">
    <location>
        <position position="55"/>
    </location>
</feature>
<dbReference type="SUPFAM" id="SSF52172">
    <property type="entry name" value="CheY-like"/>
    <property type="match status" value="1"/>
</dbReference>
<sequence length="230" mass="24917">MTITVIVVDDQPMVRAGITMLLRADPEIEVLGEAANGKEGIRLARELTPDVVLMDVRMPGIDGIEATRTIVEASGALSDNLVKVLIMTTFDDEEIVVQALQAGASGYLLKHASPTEISDALRRVVAGDTWLDATAATRLVEQIRMRSADSTDVSALLTQREQEVFKMVAAGMSNHEIRDQLFLSEATVKTHVARILLKTGSRDRAAAVALAYRSGFVHPQDPTPQPDQTS</sequence>
<gene>
    <name evidence="8" type="ORF">ACFFFR_02480</name>
</gene>
<dbReference type="SUPFAM" id="SSF46894">
    <property type="entry name" value="C-terminal effector domain of the bipartite response regulators"/>
    <property type="match status" value="1"/>
</dbReference>
<dbReference type="PANTHER" id="PTHR43214">
    <property type="entry name" value="TWO-COMPONENT RESPONSE REGULATOR"/>
    <property type="match status" value="1"/>
</dbReference>
<keyword evidence="9" id="KW-1185">Reference proteome</keyword>
<organism evidence="8 9">
    <name type="scientific">Micrococcoides hystricis</name>
    <dbReference type="NCBI Taxonomy" id="1572761"/>
    <lineage>
        <taxon>Bacteria</taxon>
        <taxon>Bacillati</taxon>
        <taxon>Actinomycetota</taxon>
        <taxon>Actinomycetes</taxon>
        <taxon>Micrococcales</taxon>
        <taxon>Micrococcaceae</taxon>
        <taxon>Micrococcoides</taxon>
    </lineage>
</organism>
<dbReference type="InterPro" id="IPR000792">
    <property type="entry name" value="Tscrpt_reg_LuxR_C"/>
</dbReference>
<dbReference type="RefSeq" id="WP_377457947.1">
    <property type="nucleotide sequence ID" value="NZ_JBHLUB010000002.1"/>
</dbReference>
<dbReference type="PROSITE" id="PS50110">
    <property type="entry name" value="RESPONSE_REGULATORY"/>
    <property type="match status" value="1"/>
</dbReference>
<dbReference type="InterPro" id="IPR011006">
    <property type="entry name" value="CheY-like_superfamily"/>
</dbReference>
<dbReference type="SMART" id="SM00421">
    <property type="entry name" value="HTH_LUXR"/>
    <property type="match status" value="1"/>
</dbReference>
<keyword evidence="3" id="KW-0238">DNA-binding</keyword>
<evidence type="ECO:0000256" key="4">
    <source>
        <dbReference type="ARBA" id="ARBA00023163"/>
    </source>
</evidence>
<evidence type="ECO:0000259" key="7">
    <source>
        <dbReference type="PROSITE" id="PS50110"/>
    </source>
</evidence>
<dbReference type="Pfam" id="PF00196">
    <property type="entry name" value="GerE"/>
    <property type="match status" value="1"/>
</dbReference>
<keyword evidence="2" id="KW-0805">Transcription regulation</keyword>
<dbReference type="PROSITE" id="PS50043">
    <property type="entry name" value="HTH_LUXR_2"/>
    <property type="match status" value="1"/>
</dbReference>
<comment type="caution">
    <text evidence="8">The sequence shown here is derived from an EMBL/GenBank/DDBJ whole genome shotgun (WGS) entry which is preliminary data.</text>
</comment>
<dbReference type="CDD" id="cd06170">
    <property type="entry name" value="LuxR_C_like"/>
    <property type="match status" value="1"/>
</dbReference>
<keyword evidence="1 5" id="KW-0597">Phosphoprotein</keyword>
<dbReference type="InterPro" id="IPR001789">
    <property type="entry name" value="Sig_transdc_resp-reg_receiver"/>
</dbReference>
<proteinExistence type="predicted"/>
<dbReference type="Gene3D" id="3.40.50.2300">
    <property type="match status" value="1"/>
</dbReference>
<dbReference type="SMART" id="SM00448">
    <property type="entry name" value="REC"/>
    <property type="match status" value="1"/>
</dbReference>